<feature type="chain" id="PRO_5045673819" evidence="2">
    <location>
        <begin position="18"/>
        <end position="250"/>
    </location>
</feature>
<accession>A0ABR1GEU3</accession>
<keyword evidence="1" id="KW-1133">Transmembrane helix</keyword>
<dbReference type="PANTHER" id="PTHR36007">
    <property type="entry name" value="TRANSPORT PROTEIN-RELATED"/>
    <property type="match status" value="1"/>
</dbReference>
<evidence type="ECO:0000313" key="4">
    <source>
        <dbReference type="Proteomes" id="UP001363151"/>
    </source>
</evidence>
<keyword evidence="4" id="KW-1185">Reference proteome</keyword>
<feature type="transmembrane region" description="Helical" evidence="1">
    <location>
        <begin position="217"/>
        <end position="235"/>
    </location>
</feature>
<dbReference type="Proteomes" id="UP001363151">
    <property type="component" value="Unassembled WGS sequence"/>
</dbReference>
<dbReference type="Pfam" id="PF06695">
    <property type="entry name" value="Sm_multidrug_ex"/>
    <property type="match status" value="1"/>
</dbReference>
<comment type="caution">
    <text evidence="3">The sequence shown here is derived from an EMBL/GenBank/DDBJ whole genome shotgun (WGS) entry which is preliminary data.</text>
</comment>
<dbReference type="EMBL" id="JBBJCI010000031">
    <property type="protein sequence ID" value="KAK7254326.1"/>
    <property type="molecule type" value="Genomic_DNA"/>
</dbReference>
<feature type="transmembrane region" description="Helical" evidence="1">
    <location>
        <begin position="80"/>
        <end position="104"/>
    </location>
</feature>
<protein>
    <submittedName>
        <fullName evidence="3">Small multi-drug export protein</fullName>
    </submittedName>
</protein>
<reference evidence="3 4" key="1">
    <citation type="submission" date="2024-03" db="EMBL/GenBank/DDBJ databases">
        <title>Aureococcus anophagefferens CCMP1851 and Kratosvirus quantuckense: Draft genome of a second virus-susceptible host strain in the model system.</title>
        <authorList>
            <person name="Chase E."/>
            <person name="Truchon A.R."/>
            <person name="Schepens W."/>
            <person name="Wilhelm S.W."/>
        </authorList>
    </citation>
    <scope>NUCLEOTIDE SEQUENCE [LARGE SCALE GENOMIC DNA]</scope>
    <source>
        <strain evidence="3 4">CCMP1851</strain>
    </source>
</reference>
<feature type="signal peptide" evidence="2">
    <location>
        <begin position="1"/>
        <end position="17"/>
    </location>
</feature>
<keyword evidence="2" id="KW-0732">Signal</keyword>
<proteinExistence type="predicted"/>
<evidence type="ECO:0000256" key="1">
    <source>
        <dbReference type="SAM" id="Phobius"/>
    </source>
</evidence>
<feature type="transmembrane region" description="Helical" evidence="1">
    <location>
        <begin position="192"/>
        <end position="211"/>
    </location>
</feature>
<evidence type="ECO:0000256" key="2">
    <source>
        <dbReference type="SAM" id="SignalP"/>
    </source>
</evidence>
<sequence length="250" mass="24765">MASRAALVLACAASACALRVPMPRVAAPTIRAPKLALPPLRPTAVAAVAAATLLAPGPASASHLGDVVADKLRLSGFSDAWIIALISAMPVVELRGAIPIGALMGLPIAKVFVLCVIGNMAPILPLLLALRSPLVQKILDKPLSKARSKSDAVSGNARWSALAAFVGVPFPGTGAWTGAMVAFVLGMPLSEALSAIFAGVLVAGAIMSALVAAGTKGALAVAAVIAGAFAFKALAGGDDAPEETAPAASD</sequence>
<feature type="transmembrane region" description="Helical" evidence="1">
    <location>
        <begin position="111"/>
        <end position="130"/>
    </location>
</feature>
<gene>
    <name evidence="3" type="ORF">SO694_00009425</name>
</gene>
<name>A0ABR1GEU3_AURAN</name>
<dbReference type="PANTHER" id="PTHR36007:SF2">
    <property type="entry name" value="TRANSPORT PROTEIN-RELATED"/>
    <property type="match status" value="1"/>
</dbReference>
<organism evidence="3 4">
    <name type="scientific">Aureococcus anophagefferens</name>
    <name type="common">Harmful bloom alga</name>
    <dbReference type="NCBI Taxonomy" id="44056"/>
    <lineage>
        <taxon>Eukaryota</taxon>
        <taxon>Sar</taxon>
        <taxon>Stramenopiles</taxon>
        <taxon>Ochrophyta</taxon>
        <taxon>Pelagophyceae</taxon>
        <taxon>Pelagomonadales</taxon>
        <taxon>Pelagomonadaceae</taxon>
        <taxon>Aureococcus</taxon>
    </lineage>
</organism>
<keyword evidence="1" id="KW-0812">Transmembrane</keyword>
<feature type="transmembrane region" description="Helical" evidence="1">
    <location>
        <begin position="159"/>
        <end position="185"/>
    </location>
</feature>
<dbReference type="InterPro" id="IPR009577">
    <property type="entry name" value="Sm_multidrug_ex"/>
</dbReference>
<dbReference type="PROSITE" id="PS51257">
    <property type="entry name" value="PROKAR_LIPOPROTEIN"/>
    <property type="match status" value="1"/>
</dbReference>
<keyword evidence="1" id="KW-0472">Membrane</keyword>
<evidence type="ECO:0000313" key="3">
    <source>
        <dbReference type="EMBL" id="KAK7254326.1"/>
    </source>
</evidence>